<dbReference type="CDD" id="cd00096">
    <property type="entry name" value="Ig"/>
    <property type="match status" value="1"/>
</dbReference>
<keyword evidence="1" id="KW-0812">Transmembrane</keyword>
<protein>
    <submittedName>
        <fullName evidence="3">Defective proboscis extension response (Dpr)-related isoform 2</fullName>
    </submittedName>
</protein>
<sequence>MWIFQSTYRIIYTYTQIQRSILHDTVCIWMAICSANVNLYLITIITFYILIILCEKQLNNNLHQLNNVHLLKYVNSNQHYQHVGNDSQLKLNLIKGMKRSAKFTQDYLTMNNNDTVMTKYKDYTYENDRLQREKLQKQEITHQSNSYFNLYQSNNTYNNLLVNNKPNQRILPNFLSSSQTFHSITSKLSTPSLLSSSHSNVKAVSEPYFDPDQPVYITSIKNSTAIIPCKVKDIDFSSTVMSWWKEDLPMPLTVGSEISLPHYAIDRTEPDSWTLMIFHVTEADSGTYICQINLADIKEKFFYLKVIVRKNEPDMTKLNDEYVKDDIVQNTLWRTSSKQKSVHIHNNPGQFHYLTCLVQFHHPTPTSSIQWYYNGNRIYPNLENNHLTLKDLYIDIQSKWINQTTMLSRLNIGRLTRNNSGIWTCRKVSDTQLESLEESSLNLQTTNSKTERSNLFNYNAGKSLQIRILTFNIYLYFLYFYIVFSIFYYSYV</sequence>
<dbReference type="STRING" id="6182.A0A4Z2DQ62"/>
<dbReference type="InterPro" id="IPR013151">
    <property type="entry name" value="Immunoglobulin_dom"/>
</dbReference>
<comment type="caution">
    <text evidence="3">The sequence shown here is derived from an EMBL/GenBank/DDBJ whole genome shotgun (WGS) entry which is preliminary data.</text>
</comment>
<dbReference type="SMART" id="SM00409">
    <property type="entry name" value="IG"/>
    <property type="match status" value="2"/>
</dbReference>
<keyword evidence="4" id="KW-1185">Reference proteome</keyword>
<accession>A0A4Z2DQ62</accession>
<dbReference type="AlphaFoldDB" id="A0A4Z2DQ62"/>
<feature type="transmembrane region" description="Helical" evidence="1">
    <location>
        <begin position="28"/>
        <end position="53"/>
    </location>
</feature>
<name>A0A4Z2DQ62_SCHJA</name>
<dbReference type="EMBL" id="SKCS01000069">
    <property type="protein sequence ID" value="TNN18641.1"/>
    <property type="molecule type" value="Genomic_DNA"/>
</dbReference>
<organism evidence="3 4">
    <name type="scientific">Schistosoma japonicum</name>
    <name type="common">Blood fluke</name>
    <dbReference type="NCBI Taxonomy" id="6182"/>
    <lineage>
        <taxon>Eukaryota</taxon>
        <taxon>Metazoa</taxon>
        <taxon>Spiralia</taxon>
        <taxon>Lophotrochozoa</taxon>
        <taxon>Platyhelminthes</taxon>
        <taxon>Trematoda</taxon>
        <taxon>Digenea</taxon>
        <taxon>Strigeidida</taxon>
        <taxon>Schistosomatoidea</taxon>
        <taxon>Schistosomatidae</taxon>
        <taxon>Schistosoma</taxon>
    </lineage>
</organism>
<dbReference type="InterPro" id="IPR037448">
    <property type="entry name" value="Zig-8"/>
</dbReference>
<dbReference type="InterPro" id="IPR036179">
    <property type="entry name" value="Ig-like_dom_sf"/>
</dbReference>
<evidence type="ECO:0000259" key="2">
    <source>
        <dbReference type="PROSITE" id="PS50835"/>
    </source>
</evidence>
<keyword evidence="1" id="KW-1133">Transmembrane helix</keyword>
<keyword evidence="1" id="KW-0472">Membrane</keyword>
<evidence type="ECO:0000313" key="4">
    <source>
        <dbReference type="Proteomes" id="UP000311919"/>
    </source>
</evidence>
<dbReference type="Pfam" id="PF00047">
    <property type="entry name" value="ig"/>
    <property type="match status" value="1"/>
</dbReference>
<dbReference type="OrthoDB" id="190835at2759"/>
<dbReference type="InterPro" id="IPR007110">
    <property type="entry name" value="Ig-like_dom"/>
</dbReference>
<dbReference type="Gene3D" id="2.60.40.10">
    <property type="entry name" value="Immunoglobulins"/>
    <property type="match status" value="2"/>
</dbReference>
<dbReference type="InterPro" id="IPR013783">
    <property type="entry name" value="Ig-like_fold"/>
</dbReference>
<dbReference type="Proteomes" id="UP000311919">
    <property type="component" value="Unassembled WGS sequence"/>
</dbReference>
<dbReference type="InterPro" id="IPR003599">
    <property type="entry name" value="Ig_sub"/>
</dbReference>
<dbReference type="PROSITE" id="PS50835">
    <property type="entry name" value="IG_LIKE"/>
    <property type="match status" value="2"/>
</dbReference>
<dbReference type="PANTHER" id="PTHR23279">
    <property type="entry name" value="DEFECTIVE PROBOSCIS EXTENSION RESPONSE DPR -RELATED"/>
    <property type="match status" value="1"/>
</dbReference>
<feature type="transmembrane region" description="Helical" evidence="1">
    <location>
        <begin position="473"/>
        <end position="491"/>
    </location>
</feature>
<dbReference type="GO" id="GO:0032589">
    <property type="term" value="C:neuron projection membrane"/>
    <property type="evidence" value="ECO:0007669"/>
    <property type="project" value="TreeGrafter"/>
</dbReference>
<evidence type="ECO:0000313" key="3">
    <source>
        <dbReference type="EMBL" id="TNN18641.1"/>
    </source>
</evidence>
<dbReference type="SUPFAM" id="SSF48726">
    <property type="entry name" value="Immunoglobulin"/>
    <property type="match status" value="2"/>
</dbReference>
<feature type="domain" description="Ig-like" evidence="2">
    <location>
        <begin position="313"/>
        <end position="442"/>
    </location>
</feature>
<reference evidence="3 4" key="1">
    <citation type="submission" date="2019-03" db="EMBL/GenBank/DDBJ databases">
        <title>An improved genome assembly of the fluke Schistosoma japonicum.</title>
        <authorList>
            <person name="Hu W."/>
            <person name="Luo F."/>
            <person name="Yin M."/>
            <person name="Mo X."/>
            <person name="Sun C."/>
            <person name="Wu Q."/>
            <person name="Zhu B."/>
            <person name="Xiang M."/>
            <person name="Wang J."/>
            <person name="Wang Y."/>
            <person name="Zhang T."/>
            <person name="Xu B."/>
            <person name="Zheng H."/>
            <person name="Feng Z."/>
        </authorList>
    </citation>
    <scope>NUCLEOTIDE SEQUENCE [LARGE SCALE GENOMIC DNA]</scope>
    <source>
        <strain evidence="3">HuSjv2</strain>
        <tissue evidence="3">Worms</tissue>
    </source>
</reference>
<evidence type="ECO:0000256" key="1">
    <source>
        <dbReference type="SAM" id="Phobius"/>
    </source>
</evidence>
<dbReference type="PANTHER" id="PTHR23279:SF36">
    <property type="entry name" value="DEFECTIVE PROBOSCIS EXTENSION RESPONSE 9, ISOFORM A"/>
    <property type="match status" value="1"/>
</dbReference>
<dbReference type="GO" id="GO:0050808">
    <property type="term" value="P:synapse organization"/>
    <property type="evidence" value="ECO:0007669"/>
    <property type="project" value="TreeGrafter"/>
</dbReference>
<feature type="domain" description="Ig-like" evidence="2">
    <location>
        <begin position="207"/>
        <end position="293"/>
    </location>
</feature>
<proteinExistence type="predicted"/>
<gene>
    <name evidence="3" type="ORF">EWB00_010007</name>
</gene>